<dbReference type="AlphaFoldDB" id="A0AAD8A4D2"/>
<proteinExistence type="predicted"/>
<keyword evidence="2" id="KW-1185">Reference proteome</keyword>
<name>A0AAD8A4D2_DIPPU</name>
<dbReference type="EMBL" id="JASPKZ010003845">
    <property type="protein sequence ID" value="KAJ9592128.1"/>
    <property type="molecule type" value="Genomic_DNA"/>
</dbReference>
<feature type="non-terminal residue" evidence="1">
    <location>
        <position position="72"/>
    </location>
</feature>
<comment type="caution">
    <text evidence="1">The sequence shown here is derived from an EMBL/GenBank/DDBJ whole genome shotgun (WGS) entry which is preliminary data.</text>
</comment>
<evidence type="ECO:0000313" key="1">
    <source>
        <dbReference type="EMBL" id="KAJ9592128.1"/>
    </source>
</evidence>
<accession>A0AAD8A4D2</accession>
<dbReference type="Proteomes" id="UP001233999">
    <property type="component" value="Unassembled WGS sequence"/>
</dbReference>
<gene>
    <name evidence="1" type="ORF">L9F63_001356</name>
</gene>
<organism evidence="1 2">
    <name type="scientific">Diploptera punctata</name>
    <name type="common">Pacific beetle cockroach</name>
    <dbReference type="NCBI Taxonomy" id="6984"/>
    <lineage>
        <taxon>Eukaryota</taxon>
        <taxon>Metazoa</taxon>
        <taxon>Ecdysozoa</taxon>
        <taxon>Arthropoda</taxon>
        <taxon>Hexapoda</taxon>
        <taxon>Insecta</taxon>
        <taxon>Pterygota</taxon>
        <taxon>Neoptera</taxon>
        <taxon>Polyneoptera</taxon>
        <taxon>Dictyoptera</taxon>
        <taxon>Blattodea</taxon>
        <taxon>Blaberoidea</taxon>
        <taxon>Blaberidae</taxon>
        <taxon>Diplopterinae</taxon>
        <taxon>Diploptera</taxon>
    </lineage>
</organism>
<evidence type="ECO:0000313" key="2">
    <source>
        <dbReference type="Proteomes" id="UP001233999"/>
    </source>
</evidence>
<reference evidence="1" key="1">
    <citation type="journal article" date="2023" name="IScience">
        <title>Live-bearing cockroach genome reveals convergent evolutionary mechanisms linked to viviparity in insects and beyond.</title>
        <authorList>
            <person name="Fouks B."/>
            <person name="Harrison M.C."/>
            <person name="Mikhailova A.A."/>
            <person name="Marchal E."/>
            <person name="English S."/>
            <person name="Carruthers M."/>
            <person name="Jennings E.C."/>
            <person name="Chiamaka E.L."/>
            <person name="Frigard R.A."/>
            <person name="Pippel M."/>
            <person name="Attardo G.M."/>
            <person name="Benoit J.B."/>
            <person name="Bornberg-Bauer E."/>
            <person name="Tobe S.S."/>
        </authorList>
    </citation>
    <scope>NUCLEOTIDE SEQUENCE</scope>
    <source>
        <strain evidence="1">Stay&amp;Tobe</strain>
    </source>
</reference>
<feature type="non-terminal residue" evidence="1">
    <location>
        <position position="1"/>
    </location>
</feature>
<protein>
    <submittedName>
        <fullName evidence="1">Uncharacterized protein</fullName>
    </submittedName>
</protein>
<reference evidence="1" key="2">
    <citation type="submission" date="2023-05" db="EMBL/GenBank/DDBJ databases">
        <authorList>
            <person name="Fouks B."/>
        </authorList>
    </citation>
    <scope>NUCLEOTIDE SEQUENCE</scope>
    <source>
        <strain evidence="1">Stay&amp;Tobe</strain>
        <tissue evidence="1">Testes</tissue>
    </source>
</reference>
<sequence>DFSLHHHCFLSFHTLFTYKFNSVIISPEFKTAARIERHAFVTKSYYYASFTINRYFHVSETSTMTLTDNILG</sequence>